<feature type="region of interest" description="Disordered" evidence="1">
    <location>
        <begin position="210"/>
        <end position="324"/>
    </location>
</feature>
<reference evidence="2" key="2">
    <citation type="submission" date="2014-07" db="EMBL/GenBank/DDBJ databases">
        <authorList>
            <person name="Hull J."/>
        </authorList>
    </citation>
    <scope>NUCLEOTIDE SEQUENCE</scope>
</reference>
<dbReference type="AlphaFoldDB" id="A0A0A9WVT7"/>
<protein>
    <submittedName>
        <fullName evidence="2">Uncharacterized protein</fullName>
    </submittedName>
</protein>
<dbReference type="EMBL" id="GBHO01032068">
    <property type="protein sequence ID" value="JAG11536.1"/>
    <property type="molecule type" value="Transcribed_RNA"/>
</dbReference>
<evidence type="ECO:0000256" key="1">
    <source>
        <dbReference type="SAM" id="MobiDB-lite"/>
    </source>
</evidence>
<feature type="non-terminal residue" evidence="2">
    <location>
        <position position="1"/>
    </location>
</feature>
<feature type="compositionally biased region" description="Basic and acidic residues" evidence="1">
    <location>
        <begin position="72"/>
        <end position="93"/>
    </location>
</feature>
<organism evidence="2">
    <name type="scientific">Lygus hesperus</name>
    <name type="common">Western plant bug</name>
    <dbReference type="NCBI Taxonomy" id="30085"/>
    <lineage>
        <taxon>Eukaryota</taxon>
        <taxon>Metazoa</taxon>
        <taxon>Ecdysozoa</taxon>
        <taxon>Arthropoda</taxon>
        <taxon>Hexapoda</taxon>
        <taxon>Insecta</taxon>
        <taxon>Pterygota</taxon>
        <taxon>Neoptera</taxon>
        <taxon>Paraneoptera</taxon>
        <taxon>Hemiptera</taxon>
        <taxon>Heteroptera</taxon>
        <taxon>Panheteroptera</taxon>
        <taxon>Cimicomorpha</taxon>
        <taxon>Miridae</taxon>
        <taxon>Mirini</taxon>
        <taxon>Lygus</taxon>
    </lineage>
</organism>
<feature type="non-terminal residue" evidence="2">
    <location>
        <position position="324"/>
    </location>
</feature>
<reference evidence="2" key="1">
    <citation type="journal article" date="2014" name="PLoS ONE">
        <title>Transcriptome-Based Identification of ABC Transporters in the Western Tarnished Plant Bug Lygus hesperus.</title>
        <authorList>
            <person name="Hull J.J."/>
            <person name="Chaney K."/>
            <person name="Geib S.M."/>
            <person name="Fabrick J.A."/>
            <person name="Brent C.S."/>
            <person name="Walsh D."/>
            <person name="Lavine L.C."/>
        </authorList>
    </citation>
    <scope>NUCLEOTIDE SEQUENCE</scope>
</reference>
<name>A0A0A9WVT7_LYGHE</name>
<sequence length="324" mass="36662">FHAFFYELLLLSVEMTDYQKDEGSMVEYVNNNQVTLGNEENESSRCPPLEQTRDEGSFQNQLDVDGSDDETDSFHDCDNHSDVEELGNPKDEPLFDPLVNNKLQREITEEVICGNEKKEIILLQEDGSTKDDLGELISGMEELNDHKWTPKNNDAMNSSSLGSSHRSVINQQKNTSHDDEIQSQFVPQPDPSSWKDTFLGVFRNWKSNEKDLGGSGLQPDYKQMPLGNEKKSPQSKSSPLKQNREDQHSHPIGPLDSDLCEEAHETQEDDSWSDIGELTNDSPDELEHQEYTPVLTIRTSGSKFEGDSNGLGTLYSSDKRQFIQ</sequence>
<proteinExistence type="predicted"/>
<accession>A0A0A9WVT7</accession>
<evidence type="ECO:0000313" key="2">
    <source>
        <dbReference type="EMBL" id="JAG11536.1"/>
    </source>
</evidence>
<gene>
    <name evidence="2" type="ORF">CM83_15750</name>
</gene>
<feature type="compositionally biased region" description="Polar residues" evidence="1">
    <location>
        <begin position="158"/>
        <end position="174"/>
    </location>
</feature>
<feature type="region of interest" description="Disordered" evidence="1">
    <location>
        <begin position="37"/>
        <end position="94"/>
    </location>
</feature>
<feature type="region of interest" description="Disordered" evidence="1">
    <location>
        <begin position="158"/>
        <end position="193"/>
    </location>
</feature>